<gene>
    <name evidence="2" type="ORF">ACFFR3_04625</name>
</gene>
<evidence type="ECO:0008006" key="4">
    <source>
        <dbReference type="Google" id="ProtNLM"/>
    </source>
</evidence>
<comment type="caution">
    <text evidence="2">The sequence shown here is derived from an EMBL/GenBank/DDBJ whole genome shotgun (WGS) entry which is preliminary data.</text>
</comment>
<keyword evidence="3" id="KW-1185">Reference proteome</keyword>
<dbReference type="RefSeq" id="WP_345396360.1">
    <property type="nucleotide sequence ID" value="NZ_BAAAXS010000001.1"/>
</dbReference>
<feature type="compositionally biased region" description="Basic and acidic residues" evidence="1">
    <location>
        <begin position="35"/>
        <end position="44"/>
    </location>
</feature>
<accession>A0ABV5NEQ5</accession>
<organism evidence="2 3">
    <name type="scientific">Nonomuraea salmonea</name>
    <dbReference type="NCBI Taxonomy" id="46181"/>
    <lineage>
        <taxon>Bacteria</taxon>
        <taxon>Bacillati</taxon>
        <taxon>Actinomycetota</taxon>
        <taxon>Actinomycetes</taxon>
        <taxon>Streptosporangiales</taxon>
        <taxon>Streptosporangiaceae</taxon>
        <taxon>Nonomuraea</taxon>
    </lineage>
</organism>
<reference evidence="2 3" key="1">
    <citation type="submission" date="2024-09" db="EMBL/GenBank/DDBJ databases">
        <authorList>
            <person name="Sun Q."/>
            <person name="Mori K."/>
        </authorList>
    </citation>
    <scope>NUCLEOTIDE SEQUENCE [LARGE SCALE GENOMIC DNA]</scope>
    <source>
        <strain evidence="2 3">JCM 3324</strain>
    </source>
</reference>
<dbReference type="EMBL" id="JBHMCF010000003">
    <property type="protein sequence ID" value="MFB9468777.1"/>
    <property type="molecule type" value="Genomic_DNA"/>
</dbReference>
<name>A0ABV5NEQ5_9ACTN</name>
<evidence type="ECO:0000313" key="2">
    <source>
        <dbReference type="EMBL" id="MFB9468777.1"/>
    </source>
</evidence>
<evidence type="ECO:0000256" key="1">
    <source>
        <dbReference type="SAM" id="MobiDB-lite"/>
    </source>
</evidence>
<feature type="region of interest" description="Disordered" evidence="1">
    <location>
        <begin position="16"/>
        <end position="59"/>
    </location>
</feature>
<dbReference type="Proteomes" id="UP001589568">
    <property type="component" value="Unassembled WGS sequence"/>
</dbReference>
<sequence>MRTLISVLMAGSLMAGYQAPPGEKEPPDVNVRGGGEGRTRHLDISTDTIKISGSKGGESDGYRIKRPCWYEPAGNAEEMFKKISDPRGNRTQADTDRFREFIQPFKDKLGQEGLWWVPAYNKADPNGAVCWAGLELFVFAPPNTTPPSGITLEQLAEVARAALTVPKPTIKLNPDAKSYVNLPTWVWLDGVGEPTRTVTASIPGVMSVTLVATLKEIKIDPGTSQDRAEVTESGCGAAGKPFTKSGTFSCGVRYLHSSIDQPGEKYTLTVSTVWPVEVADNAVPVQFAPVEVSATRDVPVGEIQSNVTPPAN</sequence>
<evidence type="ECO:0000313" key="3">
    <source>
        <dbReference type="Proteomes" id="UP001589568"/>
    </source>
</evidence>
<proteinExistence type="predicted"/>
<protein>
    <recommendedName>
        <fullName evidence="4">Enoyl reductase</fullName>
    </recommendedName>
</protein>